<sequence length="90" mass="10023">MFGPERHSQQKTRQRVSRGRFVVPEHESRAEPQTECFTAALCPVAVSFYGHLPSATTLDFRNPTSARKYRENSSASSVNVTQVVGSLLRA</sequence>
<feature type="region of interest" description="Disordered" evidence="1">
    <location>
        <begin position="1"/>
        <end position="28"/>
    </location>
</feature>
<gene>
    <name evidence="2" type="ORF">F2P81_021153</name>
</gene>
<dbReference type="AlphaFoldDB" id="A0A6A4RUM8"/>
<evidence type="ECO:0000313" key="3">
    <source>
        <dbReference type="Proteomes" id="UP000438429"/>
    </source>
</evidence>
<protein>
    <submittedName>
        <fullName evidence="2">Uncharacterized protein</fullName>
    </submittedName>
</protein>
<dbReference type="EMBL" id="VEVO01000019">
    <property type="protein sequence ID" value="KAF0026416.1"/>
    <property type="molecule type" value="Genomic_DNA"/>
</dbReference>
<name>A0A6A4RUM8_SCOMX</name>
<comment type="caution">
    <text evidence="2">The sequence shown here is derived from an EMBL/GenBank/DDBJ whole genome shotgun (WGS) entry which is preliminary data.</text>
</comment>
<evidence type="ECO:0000313" key="2">
    <source>
        <dbReference type="EMBL" id="KAF0026416.1"/>
    </source>
</evidence>
<dbReference type="Proteomes" id="UP000438429">
    <property type="component" value="Unassembled WGS sequence"/>
</dbReference>
<feature type="compositionally biased region" description="Basic residues" evidence="1">
    <location>
        <begin position="9"/>
        <end position="18"/>
    </location>
</feature>
<evidence type="ECO:0000256" key="1">
    <source>
        <dbReference type="SAM" id="MobiDB-lite"/>
    </source>
</evidence>
<organism evidence="2 3">
    <name type="scientific">Scophthalmus maximus</name>
    <name type="common">Turbot</name>
    <name type="synonym">Psetta maxima</name>
    <dbReference type="NCBI Taxonomy" id="52904"/>
    <lineage>
        <taxon>Eukaryota</taxon>
        <taxon>Metazoa</taxon>
        <taxon>Chordata</taxon>
        <taxon>Craniata</taxon>
        <taxon>Vertebrata</taxon>
        <taxon>Euteleostomi</taxon>
        <taxon>Actinopterygii</taxon>
        <taxon>Neopterygii</taxon>
        <taxon>Teleostei</taxon>
        <taxon>Neoteleostei</taxon>
        <taxon>Acanthomorphata</taxon>
        <taxon>Carangaria</taxon>
        <taxon>Pleuronectiformes</taxon>
        <taxon>Pleuronectoidei</taxon>
        <taxon>Scophthalmidae</taxon>
        <taxon>Scophthalmus</taxon>
    </lineage>
</organism>
<reference evidence="2 3" key="1">
    <citation type="submission" date="2019-06" db="EMBL/GenBank/DDBJ databases">
        <title>Draft genomes of female and male turbot (Scophthalmus maximus).</title>
        <authorList>
            <person name="Xu H."/>
            <person name="Xu X.-W."/>
            <person name="Shao C."/>
            <person name="Chen S."/>
        </authorList>
    </citation>
    <scope>NUCLEOTIDE SEQUENCE [LARGE SCALE GENOMIC DNA]</scope>
    <source>
        <strain evidence="2">Ysfricsl-2016a</strain>
        <tissue evidence="2">Blood</tissue>
    </source>
</reference>
<accession>A0A6A4RUM8</accession>
<proteinExistence type="predicted"/>